<comment type="similarity">
    <text evidence="8">Belongs to the AAA ATPase family. Katanin p60 subunit A1 subfamily.</text>
</comment>
<sequence>MMRMFEALQIARKCARLGQYEAAIIQYETASRLIEDYSSTLSDENLIHRWIALSRELTIEVQLVKDLNFEIGGFKVPPESSGAFPPARETKKKKTSLAPENEEKTRAMKQFRRRLYLESKFGAAKNPPKPTTPVKPIVTKNKLADDPKAQNIIRRRRSSVKVLDNAAVGVSSRYKAKSEPPKTNPTKIAPPEAPPLEQSAEKEKPIEVEGVEKELVDMIKSNILQAAPNVKWDDIAGLKEAKELLKEAVVLPSLIPNYFRGIRRPWKGILMTGPPGTGKTLLAKAVATECETTFFNVTASTLASKWRGDSEKLVKALFAVARYCAPSTIFIDEIDSLCSSRGGSSEHESSRRVKSEILTQMDGVGTGEEEARVTVIAATNFPWEIDEALRRRLEKRIFIPLPDIEAAAVLLKINLREVKLADDVNISVVAQKLEGYSGADITNICRDAAMMAMRRQTQGLSLEEIKLLNSQNIEPPTTAEDFNLAISKISSSVSKSDVKKYLDWMEEYGSA</sequence>
<dbReference type="SMART" id="SM00382">
    <property type="entry name" value="AAA"/>
    <property type="match status" value="1"/>
</dbReference>
<keyword evidence="6 8" id="KW-0206">Cytoskeleton</keyword>
<dbReference type="Gene3D" id="1.10.8.60">
    <property type="match status" value="1"/>
</dbReference>
<dbReference type="AlphaFoldDB" id="A0A1Y1YU34"/>
<dbReference type="InterPro" id="IPR003959">
    <property type="entry name" value="ATPase_AAA_core"/>
</dbReference>
<feature type="binding site" evidence="8">
    <location>
        <begin position="273"/>
        <end position="280"/>
    </location>
    <ligand>
        <name>ATP</name>
        <dbReference type="ChEBI" id="CHEBI:30616"/>
    </ligand>
</feature>
<dbReference type="OrthoDB" id="10251136at2759"/>
<dbReference type="InterPro" id="IPR027417">
    <property type="entry name" value="P-loop_NTPase"/>
</dbReference>
<dbReference type="InterPro" id="IPR003960">
    <property type="entry name" value="ATPase_AAA_CS"/>
</dbReference>
<dbReference type="FunFam" id="1.10.8.60:FF:000025">
    <property type="entry name" value="Katanin p60 ATPase-containing subunit A1"/>
    <property type="match status" value="1"/>
</dbReference>
<dbReference type="GO" id="GO:0016887">
    <property type="term" value="F:ATP hydrolysis activity"/>
    <property type="evidence" value="ECO:0007669"/>
    <property type="project" value="InterPro"/>
</dbReference>
<keyword evidence="12" id="KW-1185">Reference proteome</keyword>
<dbReference type="PANTHER" id="PTHR23074">
    <property type="entry name" value="AAA DOMAIN-CONTAINING"/>
    <property type="match status" value="1"/>
</dbReference>
<dbReference type="STRING" id="1314790.A0A1Y1YU34"/>
<dbReference type="InterPro" id="IPR041569">
    <property type="entry name" value="AAA_lid_3"/>
</dbReference>
<dbReference type="CDD" id="cd21748">
    <property type="entry name" value="Kp60-NTD"/>
    <property type="match status" value="1"/>
</dbReference>
<keyword evidence="7 8" id="KW-0413">Isomerase</keyword>
<dbReference type="GO" id="GO:0005737">
    <property type="term" value="C:cytoplasm"/>
    <property type="evidence" value="ECO:0007669"/>
    <property type="project" value="UniProtKB-UniRule"/>
</dbReference>
<keyword evidence="2 8" id="KW-0963">Cytoplasm</keyword>
<evidence type="ECO:0000256" key="5">
    <source>
        <dbReference type="ARBA" id="ARBA00022840"/>
    </source>
</evidence>
<keyword evidence="5 8" id="KW-0067">ATP-binding</keyword>
<dbReference type="GO" id="GO:0008017">
    <property type="term" value="F:microtubule binding"/>
    <property type="evidence" value="ECO:0007669"/>
    <property type="project" value="UniProtKB-UniRule"/>
</dbReference>
<evidence type="ECO:0000256" key="8">
    <source>
        <dbReference type="HAMAP-Rule" id="MF_03023"/>
    </source>
</evidence>
<name>A0A1Y1YU34_9FUNG</name>
<dbReference type="Pfam" id="PF00004">
    <property type="entry name" value="AAA"/>
    <property type="match status" value="1"/>
</dbReference>
<evidence type="ECO:0000256" key="3">
    <source>
        <dbReference type="ARBA" id="ARBA00022701"/>
    </source>
</evidence>
<comment type="function">
    <text evidence="8">Severs microtubules in an ATP-dependent manner. Microtubule severing may promote rapid reorganization of cellular microtubule arrays.</text>
</comment>
<dbReference type="Gene3D" id="1.20.58.80">
    <property type="entry name" value="Phosphotransferase system, lactose/cellobiose-type IIA subunit"/>
    <property type="match status" value="1"/>
</dbReference>
<reference evidence="11 12" key="1">
    <citation type="submission" date="2016-07" db="EMBL/GenBank/DDBJ databases">
        <title>Pervasive Adenine N6-methylation of Active Genes in Fungi.</title>
        <authorList>
            <consortium name="DOE Joint Genome Institute"/>
            <person name="Mondo S.J."/>
            <person name="Dannebaum R.O."/>
            <person name="Kuo R.C."/>
            <person name="Labutti K."/>
            <person name="Haridas S."/>
            <person name="Kuo A."/>
            <person name="Salamov A."/>
            <person name="Ahrendt S.R."/>
            <person name="Lipzen A."/>
            <person name="Sullivan W."/>
            <person name="Andreopoulos W.B."/>
            <person name="Clum A."/>
            <person name="Lindquist E."/>
            <person name="Daum C."/>
            <person name="Ramamoorthy G.K."/>
            <person name="Gryganskyi A."/>
            <person name="Culley D."/>
            <person name="Magnuson J.K."/>
            <person name="James T.Y."/>
            <person name="O'Malley M.A."/>
            <person name="Stajich J.E."/>
            <person name="Spatafora J.W."/>
            <person name="Visel A."/>
            <person name="Grigoriev I.V."/>
        </authorList>
    </citation>
    <scope>NUCLEOTIDE SEQUENCE [LARGE SCALE GENOMIC DNA]</scope>
    <source>
        <strain evidence="11 12">CBS 931.73</strain>
    </source>
</reference>
<dbReference type="InterPro" id="IPR048611">
    <property type="entry name" value="KATNA1_MIT"/>
</dbReference>
<feature type="region of interest" description="Disordered" evidence="9">
    <location>
        <begin position="171"/>
        <end position="204"/>
    </location>
</feature>
<evidence type="ECO:0000256" key="7">
    <source>
        <dbReference type="ARBA" id="ARBA00023235"/>
    </source>
</evidence>
<dbReference type="InterPro" id="IPR050304">
    <property type="entry name" value="MT-severing_AAA_ATPase"/>
</dbReference>
<dbReference type="InterPro" id="IPR028596">
    <property type="entry name" value="KATNA1"/>
</dbReference>
<dbReference type="GO" id="GO:0051013">
    <property type="term" value="P:microtubule severing"/>
    <property type="evidence" value="ECO:0007669"/>
    <property type="project" value="UniProtKB-UniRule"/>
</dbReference>
<dbReference type="Pfam" id="PF21126">
    <property type="entry name" value="KATNA1_MIT"/>
    <property type="match status" value="1"/>
</dbReference>
<evidence type="ECO:0000256" key="1">
    <source>
        <dbReference type="ARBA" id="ARBA00004245"/>
    </source>
</evidence>
<dbReference type="EC" id="5.6.1.1" evidence="8"/>
<comment type="subcellular location">
    <subcellularLocation>
        <location evidence="1 8">Cytoplasm</location>
        <location evidence="1 8">Cytoskeleton</location>
    </subcellularLocation>
</comment>
<dbReference type="PROSITE" id="PS00674">
    <property type="entry name" value="AAA"/>
    <property type="match status" value="1"/>
</dbReference>
<feature type="region of interest" description="Disordered" evidence="9">
    <location>
        <begin position="80"/>
        <end position="105"/>
    </location>
</feature>
<protein>
    <recommendedName>
        <fullName evidence="8">Katanin p60 ATPase-containing subunit A1</fullName>
        <shortName evidence="8">Katanin p60 subunit A1</shortName>
        <ecNumber evidence="8">5.6.1.1</ecNumber>
    </recommendedName>
    <alternativeName>
        <fullName evidence="8">p60 katanin</fullName>
    </alternativeName>
</protein>
<dbReference type="GO" id="GO:0005524">
    <property type="term" value="F:ATP binding"/>
    <property type="evidence" value="ECO:0007669"/>
    <property type="project" value="UniProtKB-KW"/>
</dbReference>
<dbReference type="GO" id="GO:0008568">
    <property type="term" value="F:microtubule severing ATPase activity"/>
    <property type="evidence" value="ECO:0007669"/>
    <property type="project" value="UniProtKB-EC"/>
</dbReference>
<evidence type="ECO:0000256" key="9">
    <source>
        <dbReference type="SAM" id="MobiDB-lite"/>
    </source>
</evidence>
<evidence type="ECO:0000256" key="4">
    <source>
        <dbReference type="ARBA" id="ARBA00022741"/>
    </source>
</evidence>
<dbReference type="SUPFAM" id="SSF52540">
    <property type="entry name" value="P-loop containing nucleoside triphosphate hydrolases"/>
    <property type="match status" value="1"/>
</dbReference>
<accession>A0A1Y1YU34</accession>
<dbReference type="Pfam" id="PF17862">
    <property type="entry name" value="AAA_lid_3"/>
    <property type="match status" value="1"/>
</dbReference>
<evidence type="ECO:0000256" key="2">
    <source>
        <dbReference type="ARBA" id="ARBA00022490"/>
    </source>
</evidence>
<dbReference type="FunFam" id="3.40.50.300:FF:000159">
    <property type="entry name" value="Katanin p60 ATPase-containing subunit A1"/>
    <property type="match status" value="1"/>
</dbReference>
<dbReference type="Gene3D" id="3.40.50.300">
    <property type="entry name" value="P-loop containing nucleotide triphosphate hydrolases"/>
    <property type="match status" value="1"/>
</dbReference>
<organism evidence="11 12">
    <name type="scientific">Basidiobolus meristosporus CBS 931.73</name>
    <dbReference type="NCBI Taxonomy" id="1314790"/>
    <lineage>
        <taxon>Eukaryota</taxon>
        <taxon>Fungi</taxon>
        <taxon>Fungi incertae sedis</taxon>
        <taxon>Zoopagomycota</taxon>
        <taxon>Entomophthoromycotina</taxon>
        <taxon>Basidiobolomycetes</taxon>
        <taxon>Basidiobolales</taxon>
        <taxon>Basidiobolaceae</taxon>
        <taxon>Basidiobolus</taxon>
    </lineage>
</organism>
<feature type="domain" description="AAA+ ATPase" evidence="10">
    <location>
        <begin position="265"/>
        <end position="403"/>
    </location>
</feature>
<dbReference type="InParanoid" id="A0A1Y1YU34"/>
<proteinExistence type="inferred from homology"/>
<evidence type="ECO:0000313" key="11">
    <source>
        <dbReference type="EMBL" id="ORY01552.1"/>
    </source>
</evidence>
<dbReference type="InterPro" id="IPR003593">
    <property type="entry name" value="AAA+_ATPase"/>
</dbReference>
<dbReference type="PANTHER" id="PTHR23074:SF19">
    <property type="entry name" value="KATANIN P60 ATPASE-CONTAINING SUBUNIT A1"/>
    <property type="match status" value="1"/>
</dbReference>
<dbReference type="EMBL" id="MCFE01000068">
    <property type="protein sequence ID" value="ORY01552.1"/>
    <property type="molecule type" value="Genomic_DNA"/>
</dbReference>
<dbReference type="GO" id="GO:0005874">
    <property type="term" value="C:microtubule"/>
    <property type="evidence" value="ECO:0007669"/>
    <property type="project" value="UniProtKB-KW"/>
</dbReference>
<evidence type="ECO:0000259" key="10">
    <source>
        <dbReference type="SMART" id="SM00382"/>
    </source>
</evidence>
<evidence type="ECO:0000256" key="6">
    <source>
        <dbReference type="ARBA" id="ARBA00023212"/>
    </source>
</evidence>
<keyword evidence="3 8" id="KW-0493">Microtubule</keyword>
<comment type="caution">
    <text evidence="11">The sequence shown here is derived from an EMBL/GenBank/DDBJ whole genome shotgun (WGS) entry which is preliminary data.</text>
</comment>
<keyword evidence="4 8" id="KW-0547">Nucleotide-binding</keyword>
<dbReference type="HAMAP" id="MF_03023">
    <property type="entry name" value="Katanin_p60_A1"/>
    <property type="match status" value="1"/>
</dbReference>
<gene>
    <name evidence="8" type="primary">KATNA1</name>
    <name evidence="11" type="ORF">K493DRAFT_347240</name>
</gene>
<comment type="catalytic activity">
    <reaction evidence="8">
        <text>n ATP + n H2O + a microtubule = n ADP + n phosphate + (n+1) alpha/beta tubulin heterodimers.</text>
        <dbReference type="EC" id="5.6.1.1"/>
    </reaction>
</comment>
<evidence type="ECO:0000313" key="12">
    <source>
        <dbReference type="Proteomes" id="UP000193498"/>
    </source>
</evidence>
<dbReference type="Proteomes" id="UP000193498">
    <property type="component" value="Unassembled WGS sequence"/>
</dbReference>